<dbReference type="GO" id="GO:0005886">
    <property type="term" value="C:plasma membrane"/>
    <property type="evidence" value="ECO:0007669"/>
    <property type="project" value="TreeGrafter"/>
</dbReference>
<feature type="signal peptide" evidence="7">
    <location>
        <begin position="1"/>
        <end position="28"/>
    </location>
</feature>
<organism evidence="8 9">
    <name type="scientific">Sandarakinorhabdus glacialis</name>
    <dbReference type="NCBI Taxonomy" id="1614636"/>
    <lineage>
        <taxon>Bacteria</taxon>
        <taxon>Pseudomonadati</taxon>
        <taxon>Pseudomonadota</taxon>
        <taxon>Alphaproteobacteria</taxon>
        <taxon>Sphingomonadales</taxon>
        <taxon>Sphingosinicellaceae</taxon>
        <taxon>Sandarakinorhabdus</taxon>
    </lineage>
</organism>
<reference evidence="8" key="1">
    <citation type="journal article" date="2014" name="Int. J. Syst. Evol. Microbiol.">
        <title>Complete genome sequence of Corynebacterium casei LMG S-19264T (=DSM 44701T), isolated from a smear-ripened cheese.</title>
        <authorList>
            <consortium name="US DOE Joint Genome Institute (JGI-PGF)"/>
            <person name="Walter F."/>
            <person name="Albersmeier A."/>
            <person name="Kalinowski J."/>
            <person name="Ruckert C."/>
        </authorList>
    </citation>
    <scope>NUCLEOTIDE SEQUENCE</scope>
    <source>
        <strain evidence="8">CGMCC 1.15519</strain>
    </source>
</reference>
<evidence type="ECO:0000256" key="6">
    <source>
        <dbReference type="SAM" id="Phobius"/>
    </source>
</evidence>
<keyword evidence="7" id="KW-0732">Signal</keyword>
<comment type="subcellular location">
    <subcellularLocation>
        <location evidence="1">Membrane</location>
        <topology evidence="1">Multi-pass membrane protein</topology>
    </subcellularLocation>
</comment>
<comment type="similarity">
    <text evidence="2">Belongs to the UPF0382 family.</text>
</comment>
<evidence type="ECO:0000256" key="1">
    <source>
        <dbReference type="ARBA" id="ARBA00004141"/>
    </source>
</evidence>
<feature type="transmembrane region" description="Helical" evidence="6">
    <location>
        <begin position="95"/>
        <end position="116"/>
    </location>
</feature>
<keyword evidence="4 6" id="KW-1133">Transmembrane helix</keyword>
<dbReference type="RefSeq" id="WP_188763361.1">
    <property type="nucleotide sequence ID" value="NZ_BMJM01000010.1"/>
</dbReference>
<dbReference type="PANTHER" id="PTHR43461">
    <property type="entry name" value="TRANSMEMBRANE PROTEIN 256"/>
    <property type="match status" value="1"/>
</dbReference>
<feature type="transmembrane region" description="Helical" evidence="6">
    <location>
        <begin position="68"/>
        <end position="89"/>
    </location>
</feature>
<gene>
    <name evidence="8" type="ORF">GCM10011529_25620</name>
</gene>
<dbReference type="InterPro" id="IPR006696">
    <property type="entry name" value="DUF423"/>
</dbReference>
<comment type="caution">
    <text evidence="8">The sequence shown here is derived from an EMBL/GenBank/DDBJ whole genome shotgun (WGS) entry which is preliminary data.</text>
</comment>
<name>A0A916ZXH6_9SPHN</name>
<feature type="chain" id="PRO_5036997188" evidence="7">
    <location>
        <begin position="29"/>
        <end position="125"/>
    </location>
</feature>
<keyword evidence="3 6" id="KW-0812">Transmembrane</keyword>
<protein>
    <submittedName>
        <fullName evidence="8">DUF423 domain-containing protein</fullName>
    </submittedName>
</protein>
<dbReference type="Pfam" id="PF04241">
    <property type="entry name" value="DUF423"/>
    <property type="match status" value="1"/>
</dbReference>
<keyword evidence="9" id="KW-1185">Reference proteome</keyword>
<dbReference type="AlphaFoldDB" id="A0A916ZXH6"/>
<dbReference type="EMBL" id="BMJM01000010">
    <property type="protein sequence ID" value="GGE17994.1"/>
    <property type="molecule type" value="Genomic_DNA"/>
</dbReference>
<dbReference type="Proteomes" id="UP000635071">
    <property type="component" value="Unassembled WGS sequence"/>
</dbReference>
<evidence type="ECO:0000256" key="5">
    <source>
        <dbReference type="ARBA" id="ARBA00023136"/>
    </source>
</evidence>
<evidence type="ECO:0000313" key="8">
    <source>
        <dbReference type="EMBL" id="GGE17994.1"/>
    </source>
</evidence>
<evidence type="ECO:0000256" key="7">
    <source>
        <dbReference type="SAM" id="SignalP"/>
    </source>
</evidence>
<evidence type="ECO:0000256" key="4">
    <source>
        <dbReference type="ARBA" id="ARBA00022989"/>
    </source>
</evidence>
<evidence type="ECO:0000313" key="9">
    <source>
        <dbReference type="Proteomes" id="UP000635071"/>
    </source>
</evidence>
<evidence type="ECO:0000256" key="2">
    <source>
        <dbReference type="ARBA" id="ARBA00009694"/>
    </source>
</evidence>
<dbReference type="PANTHER" id="PTHR43461:SF1">
    <property type="entry name" value="TRANSMEMBRANE PROTEIN 256"/>
    <property type="match status" value="1"/>
</dbReference>
<reference evidence="8" key="2">
    <citation type="submission" date="2020-09" db="EMBL/GenBank/DDBJ databases">
        <authorList>
            <person name="Sun Q."/>
            <person name="Zhou Y."/>
        </authorList>
    </citation>
    <scope>NUCLEOTIDE SEQUENCE</scope>
    <source>
        <strain evidence="8">CGMCC 1.15519</strain>
    </source>
</reference>
<evidence type="ECO:0000256" key="3">
    <source>
        <dbReference type="ARBA" id="ARBA00022692"/>
    </source>
</evidence>
<keyword evidence="5 6" id="KW-0472">Membrane</keyword>
<sequence>MSSPRLLPAFAALNAVLALAFGAFAAHAIEDPQARDWIRTGVTFQLPHAAAIFALLPWRSTRPVRAATWLLALGTFLFATSLYALALGAPRGAAALAPIGGTLMLLGWLWIAIIALTGKNDSKDS</sequence>
<accession>A0A916ZXH6</accession>
<proteinExistence type="inferred from homology"/>